<keyword evidence="8 9" id="KW-0807">Transducer</keyword>
<dbReference type="RefSeq" id="XP_020895586.1">
    <property type="nucleotide sequence ID" value="XM_021039927.2"/>
</dbReference>
<dbReference type="InterPro" id="IPR017452">
    <property type="entry name" value="GPCR_Rhodpsn_7TM"/>
</dbReference>
<evidence type="ECO:0000256" key="4">
    <source>
        <dbReference type="ARBA" id="ARBA00022989"/>
    </source>
</evidence>
<dbReference type="KEGG" id="epa:110235963"/>
<evidence type="ECO:0000256" key="9">
    <source>
        <dbReference type="RuleBase" id="RU000688"/>
    </source>
</evidence>
<feature type="transmembrane region" description="Helical" evidence="11">
    <location>
        <begin position="242"/>
        <end position="259"/>
    </location>
</feature>
<protein>
    <recommendedName>
        <fullName evidence="12">G-protein coupled receptors family 1 profile domain-containing protein</fullName>
    </recommendedName>
</protein>
<evidence type="ECO:0000256" key="5">
    <source>
        <dbReference type="ARBA" id="ARBA00023040"/>
    </source>
</evidence>
<dbReference type="PANTHER" id="PTHR24245">
    <property type="entry name" value="G-PROTEIN COUPLED RECEPTOR"/>
    <property type="match status" value="1"/>
</dbReference>
<feature type="transmembrane region" description="Helical" evidence="11">
    <location>
        <begin position="126"/>
        <end position="151"/>
    </location>
</feature>
<dbReference type="SUPFAM" id="SSF81321">
    <property type="entry name" value="Family A G protein-coupled receptor-like"/>
    <property type="match status" value="1"/>
</dbReference>
<dbReference type="EnsemblMetazoa" id="XM_028658152.1">
    <property type="protein sequence ID" value="XP_028513953.1"/>
    <property type="gene ID" value="LOC110235963"/>
</dbReference>
<dbReference type="Pfam" id="PF00001">
    <property type="entry name" value="7tm_1"/>
    <property type="match status" value="1"/>
</dbReference>
<reference evidence="13" key="1">
    <citation type="submission" date="2022-11" db="UniProtKB">
        <authorList>
            <consortium name="EnsemblMetazoa"/>
        </authorList>
    </citation>
    <scope>IDENTIFICATION</scope>
</reference>
<feature type="region of interest" description="Disordered" evidence="10">
    <location>
        <begin position="334"/>
        <end position="358"/>
    </location>
</feature>
<feature type="domain" description="G-protein coupled receptors family 1 profile" evidence="12">
    <location>
        <begin position="26"/>
        <end position="294"/>
    </location>
</feature>
<dbReference type="RefSeq" id="XP_020897099.1">
    <property type="nucleotide sequence ID" value="XM_021041440.2"/>
</dbReference>
<dbReference type="RefSeq" id="XP_028513953.1">
    <property type="nucleotide sequence ID" value="XM_028658152.1"/>
</dbReference>
<keyword evidence="2" id="KW-1003">Cell membrane</keyword>
<dbReference type="PRINTS" id="PR00237">
    <property type="entry name" value="GPCRRHODOPSN"/>
</dbReference>
<evidence type="ECO:0000259" key="12">
    <source>
        <dbReference type="PROSITE" id="PS50262"/>
    </source>
</evidence>
<dbReference type="GeneID" id="110235963"/>
<evidence type="ECO:0000313" key="14">
    <source>
        <dbReference type="Proteomes" id="UP000887567"/>
    </source>
</evidence>
<dbReference type="EnsemblMetazoa" id="XM_028657704.1">
    <property type="protein sequence ID" value="XP_028513505.1"/>
    <property type="gene ID" value="LOC110234544"/>
</dbReference>
<keyword evidence="3 9" id="KW-0812">Transmembrane</keyword>
<dbReference type="EnsemblMetazoa" id="XM_021039927.2">
    <property type="protein sequence ID" value="XP_020895586.1"/>
    <property type="gene ID" value="LOC110234544"/>
</dbReference>
<keyword evidence="6 11" id="KW-0472">Membrane</keyword>
<accession>A0A913YG14</accession>
<dbReference type="AlphaFoldDB" id="A0A913YG14"/>
<evidence type="ECO:0000256" key="8">
    <source>
        <dbReference type="ARBA" id="ARBA00023224"/>
    </source>
</evidence>
<dbReference type="InterPro" id="IPR051880">
    <property type="entry name" value="GPC_Orphan_Receptors"/>
</dbReference>
<dbReference type="RefSeq" id="XP_028513505.1">
    <property type="nucleotide sequence ID" value="XM_028657704.1"/>
</dbReference>
<dbReference type="EnsemblMetazoa" id="XM_021039928.2">
    <property type="protein sequence ID" value="XP_020895587.1"/>
    <property type="gene ID" value="LOC110234544"/>
</dbReference>
<keyword evidence="4 11" id="KW-1133">Transmembrane helix</keyword>
<dbReference type="GO" id="GO:0007189">
    <property type="term" value="P:adenylate cyclase-activating G protein-coupled receptor signaling pathway"/>
    <property type="evidence" value="ECO:0007669"/>
    <property type="project" value="TreeGrafter"/>
</dbReference>
<keyword evidence="5 9" id="KW-0297">G-protein coupled receptor</keyword>
<feature type="transmembrane region" description="Helical" evidence="11">
    <location>
        <begin position="88"/>
        <end position="106"/>
    </location>
</feature>
<dbReference type="PANTHER" id="PTHR24245:SF5">
    <property type="entry name" value="G-PROTEIN COUPLED RECEPTORS FAMILY 1 PROFILE DOMAIN-CONTAINING PROTEIN"/>
    <property type="match status" value="1"/>
</dbReference>
<evidence type="ECO:0000313" key="13">
    <source>
        <dbReference type="EnsemblMetazoa" id="XP_028513953.1"/>
    </source>
</evidence>
<feature type="transmembrane region" description="Helical" evidence="11">
    <location>
        <begin position="171"/>
        <end position="197"/>
    </location>
</feature>
<evidence type="ECO:0000256" key="3">
    <source>
        <dbReference type="ARBA" id="ARBA00022692"/>
    </source>
</evidence>
<dbReference type="OMA" id="WGGYSHT"/>
<dbReference type="EnsemblMetazoa" id="XM_021041441.2">
    <property type="protein sequence ID" value="XP_020897100.1"/>
    <property type="gene ID" value="LOC110235963"/>
</dbReference>
<sequence length="358" mass="40538">MGNLSKGETFAFSLTIFFMNAAAFVMNFLVCLVVYRSKELRRHISSVFIVNLAICDFMMAIFAMPYSFGSVILNHWPFGDFWCQSTGFWNMLLSIAAILTLATISIDRYIAVIKPLQYRAKMTLQWALAMICFVWVQATIFAIAPIGMGWYTFNTRYFVCTFPSDLQDVRYIGFTITTYTSNVGLSLVIMLGAYYKIFGVARLHSRRIGHAVVSAVHFAPGIRGTMSTESSRQREFKAARKILFVIGAFICCVAPYTAARLLELVNGEQPLPHRVTISLRWIAFLKSSIDPFIYGLLQRRFRRALLELFLGTQRARIARNSYPCGVPIRVRAKRQSSQSETGTVMTAMTKRNSLDNSP</sequence>
<dbReference type="GO" id="GO:0004930">
    <property type="term" value="F:G protein-coupled receptor activity"/>
    <property type="evidence" value="ECO:0007669"/>
    <property type="project" value="UniProtKB-KW"/>
</dbReference>
<dbReference type="RefSeq" id="XP_020895587.1">
    <property type="nucleotide sequence ID" value="XM_021039928.2"/>
</dbReference>
<dbReference type="GeneID" id="110234544"/>
<dbReference type="EnsemblMetazoa" id="XM_021041440.2">
    <property type="protein sequence ID" value="XP_020897099.1"/>
    <property type="gene ID" value="LOC110235963"/>
</dbReference>
<feature type="transmembrane region" description="Helical" evidence="11">
    <location>
        <begin position="12"/>
        <end position="35"/>
    </location>
</feature>
<name>A0A913YG14_EXADI</name>
<comment type="similarity">
    <text evidence="9">Belongs to the G-protein coupled receptor 1 family.</text>
</comment>
<evidence type="ECO:0000256" key="7">
    <source>
        <dbReference type="ARBA" id="ARBA00023170"/>
    </source>
</evidence>
<dbReference type="CDD" id="cd00637">
    <property type="entry name" value="7tm_classA_rhodopsin-like"/>
    <property type="match status" value="1"/>
</dbReference>
<evidence type="ECO:0000256" key="2">
    <source>
        <dbReference type="ARBA" id="ARBA00022475"/>
    </source>
</evidence>
<dbReference type="Gene3D" id="1.20.1070.10">
    <property type="entry name" value="Rhodopsin 7-helix transmembrane proteins"/>
    <property type="match status" value="1"/>
</dbReference>
<keyword evidence="14" id="KW-1185">Reference proteome</keyword>
<dbReference type="SMART" id="SM01381">
    <property type="entry name" value="7TM_GPCR_Srsx"/>
    <property type="match status" value="1"/>
</dbReference>
<dbReference type="Proteomes" id="UP000887567">
    <property type="component" value="Unplaced"/>
</dbReference>
<keyword evidence="7 9" id="KW-0675">Receptor</keyword>
<dbReference type="PROSITE" id="PS50262">
    <property type="entry name" value="G_PROTEIN_RECEP_F1_2"/>
    <property type="match status" value="1"/>
</dbReference>
<dbReference type="InterPro" id="IPR000276">
    <property type="entry name" value="GPCR_Rhodpsn"/>
</dbReference>
<proteinExistence type="inferred from homology"/>
<dbReference type="GO" id="GO:0005886">
    <property type="term" value="C:plasma membrane"/>
    <property type="evidence" value="ECO:0007669"/>
    <property type="project" value="UniProtKB-SubCell"/>
</dbReference>
<dbReference type="PROSITE" id="PS00237">
    <property type="entry name" value="G_PROTEIN_RECEP_F1_1"/>
    <property type="match status" value="1"/>
</dbReference>
<evidence type="ECO:0000256" key="10">
    <source>
        <dbReference type="SAM" id="MobiDB-lite"/>
    </source>
</evidence>
<comment type="subcellular location">
    <subcellularLocation>
        <location evidence="1">Cell membrane</location>
        <topology evidence="1">Multi-pass membrane protein</topology>
    </subcellularLocation>
</comment>
<feature type="compositionally biased region" description="Polar residues" evidence="10">
    <location>
        <begin position="335"/>
        <end position="358"/>
    </location>
</feature>
<dbReference type="RefSeq" id="XP_020897100.1">
    <property type="nucleotide sequence ID" value="XM_021041441.2"/>
</dbReference>
<dbReference type="OrthoDB" id="6159456at2759"/>
<evidence type="ECO:0000256" key="6">
    <source>
        <dbReference type="ARBA" id="ARBA00023136"/>
    </source>
</evidence>
<organism evidence="13 14">
    <name type="scientific">Exaiptasia diaphana</name>
    <name type="common">Tropical sea anemone</name>
    <name type="synonym">Aiptasia pulchella</name>
    <dbReference type="NCBI Taxonomy" id="2652724"/>
    <lineage>
        <taxon>Eukaryota</taxon>
        <taxon>Metazoa</taxon>
        <taxon>Cnidaria</taxon>
        <taxon>Anthozoa</taxon>
        <taxon>Hexacorallia</taxon>
        <taxon>Actiniaria</taxon>
        <taxon>Aiptasiidae</taxon>
        <taxon>Exaiptasia</taxon>
    </lineage>
</organism>
<dbReference type="KEGG" id="epa:110234544"/>
<feature type="transmembrane region" description="Helical" evidence="11">
    <location>
        <begin position="47"/>
        <end position="68"/>
    </location>
</feature>
<evidence type="ECO:0000256" key="1">
    <source>
        <dbReference type="ARBA" id="ARBA00004651"/>
    </source>
</evidence>
<evidence type="ECO:0000256" key="11">
    <source>
        <dbReference type="SAM" id="Phobius"/>
    </source>
</evidence>